<dbReference type="Proteomes" id="UP000568050">
    <property type="component" value="Unassembled WGS sequence"/>
</dbReference>
<protein>
    <recommendedName>
        <fullName evidence="3">DUF3052 family protein</fullName>
    </recommendedName>
</protein>
<name>A0A839QWZ2_9MICO</name>
<dbReference type="AlphaFoldDB" id="A0A839QWZ2"/>
<proteinExistence type="predicted"/>
<organism evidence="1 2">
    <name type="scientific">Helcobacillus massiliensis</name>
    <dbReference type="NCBI Taxonomy" id="521392"/>
    <lineage>
        <taxon>Bacteria</taxon>
        <taxon>Bacillati</taxon>
        <taxon>Actinomycetota</taxon>
        <taxon>Actinomycetes</taxon>
        <taxon>Micrococcales</taxon>
        <taxon>Dermabacteraceae</taxon>
        <taxon>Helcobacillus</taxon>
    </lineage>
</organism>
<comment type="caution">
    <text evidence="1">The sequence shown here is derived from an EMBL/GenBank/DDBJ whole genome shotgun (WGS) entry which is preliminary data.</text>
</comment>
<reference evidence="1 2" key="1">
    <citation type="submission" date="2020-08" db="EMBL/GenBank/DDBJ databases">
        <title>Sequencing the genomes of 1000 actinobacteria strains.</title>
        <authorList>
            <person name="Klenk H.-P."/>
        </authorList>
    </citation>
    <scope>NUCLEOTIDE SEQUENCE [LARGE SCALE GENOMIC DNA]</scope>
    <source>
        <strain evidence="1 2">DSM 23040</strain>
    </source>
</reference>
<accession>A0A839QWZ2</accession>
<dbReference type="InterPro" id="IPR021412">
    <property type="entry name" value="DUF3052"/>
</dbReference>
<evidence type="ECO:0000313" key="2">
    <source>
        <dbReference type="Proteomes" id="UP000568050"/>
    </source>
</evidence>
<dbReference type="Pfam" id="PF11253">
    <property type="entry name" value="DUF3052"/>
    <property type="match status" value="1"/>
</dbReference>
<sequence length="138" mass="15240">MSPSAEADNRKQLADALGFTHDQLIQEFGYDDDVDFDLRDTIEDIIGSDLEDEDSQEIVDHVIIWFRKSDGDLVDILQDAISSLDAGGDVWVLTVKAGRDEHVNPATIMESADLAGLRSMNTITVAEDWTATRLASRS</sequence>
<evidence type="ECO:0008006" key="3">
    <source>
        <dbReference type="Google" id="ProtNLM"/>
    </source>
</evidence>
<dbReference type="EMBL" id="JACHWP010000001">
    <property type="protein sequence ID" value="MBB3022501.1"/>
    <property type="molecule type" value="Genomic_DNA"/>
</dbReference>
<evidence type="ECO:0000313" key="1">
    <source>
        <dbReference type="EMBL" id="MBB3022501.1"/>
    </source>
</evidence>
<dbReference type="RefSeq" id="WP_183374615.1">
    <property type="nucleotide sequence ID" value="NZ_CBCSFZ010000007.1"/>
</dbReference>
<gene>
    <name evidence="1" type="ORF">FHX50_000749</name>
</gene>
<keyword evidence="2" id="KW-1185">Reference proteome</keyword>